<evidence type="ECO:0000313" key="8">
    <source>
        <dbReference type="Proteomes" id="UP000006727"/>
    </source>
</evidence>
<dbReference type="GO" id="GO:0005829">
    <property type="term" value="C:cytosol"/>
    <property type="evidence" value="ECO:0007669"/>
    <property type="project" value="GOC"/>
</dbReference>
<sequence>MEDIFSLGEKWIKTVASSRVLTRSASGRPEVPARAAAAALVARKLATLPPHERVSLSGGAGSIYAARLRGEPPEKLEEVFYEDKFDPVRHLLEHIPAEGVNQGYFDGQVGQRLQQLDVITESLSKQVMEHHEEMVKGMQLVTELERDLQIASIIVKNGRRHLSRSIIEVSRDLIVAANVNKKQVLLDIVPVLERLHQALDIKSRLDSVVDEGDFSKALHMCSECLLLLEECPDLVAVQEMNQSIEEWLQRTIAKVDALLMDVCRKFEAEKYKTVVNAYTLLDDVTSLADKVQSFFAQNVVTETHDVLKNLLFEGEDAQIALKKSRLPYRDLCMLLPEEKFKQVLCKILEVLFDLMCSYHTMMTWHQKPESAEIKPPEDPQQAVLLNRKLQHRRSGSHGDLNQIAKERRHVRTGSLSGMRTGSELFATPMSPTSINASRLLGRSASRRRPGADISETFENGTTSSGELDVRFLEDDGDNNDLVRREEVVTATVARALERGRKTVWELAARRVAALLSNDAVCLSTPHQFLQSLDWVNKFILAGEAFCGAEAASLRTKLTKQSEQYFGAYHCQNLEILRMHVEKELWQPLSSLALKSVNLAGLTGHGASLVRPSVLGENPVSSQGPSSLRAGAQKTSFADWLRLGNPFTEKALHSPVTTRVVDGEAVKVNGVDNGEVMANGGVKVEEEEDDENDDLLADFIDEDSQLPGRLYHDFRKSSNPMEAKNIQGSNEDKQLVLTNSSVNILRYMDKYARLMQILQPIAADVFKHCCLTQGLGQLFELYFFSIFKTFGQREAFGGSRGQESFLLTPQLRATLLRISQGLEAQRLKQSASMGAQPSIPIMGASVGVINSPGTQSDTPLSDVSGGGEIVMAPTNLYAVKERTVATESLACLSQMLKRSRPLLQAMLDQDSLASVEFFYARTIDAVPDLRDHVYKAVARMLLNVGGYVERIASVRWELKDLGMEHNGYVDSLLGAYKQFSTRLGYGGLDKEMHELLLEYGVDTLAETIVEGFSRVRRCNNEGRALMSLDLQVLINGLQHLAPQRLKSNLQVVETYIKAFYLPETEYLHWVRTHPEYTKSQAISLINLVATANNWKRKTRVDIIDRIEAGDL</sequence>
<evidence type="ECO:0000259" key="5">
    <source>
        <dbReference type="Pfam" id="PF10475"/>
    </source>
</evidence>
<protein>
    <recommendedName>
        <fullName evidence="9">Syndetin C-terminal domain-containing protein</fullName>
    </recommendedName>
</protein>
<keyword evidence="2" id="KW-0653">Protein transport</keyword>
<dbReference type="GO" id="GO:1990745">
    <property type="term" value="C:EARP complex"/>
    <property type="evidence" value="ECO:0000318"/>
    <property type="project" value="GO_Central"/>
</dbReference>
<dbReference type="STRING" id="3218.A0A2K1KK09"/>
<dbReference type="AlphaFoldDB" id="A0A2K1KK09"/>
<evidence type="ECO:0000256" key="2">
    <source>
        <dbReference type="ARBA" id="ARBA00022927"/>
    </source>
</evidence>
<accession>A0A2K1KK09</accession>
<reference evidence="6 8" key="2">
    <citation type="journal article" date="2018" name="Plant J.">
        <title>The Physcomitrella patens chromosome-scale assembly reveals moss genome structure and evolution.</title>
        <authorList>
            <person name="Lang D."/>
            <person name="Ullrich K.K."/>
            <person name="Murat F."/>
            <person name="Fuchs J."/>
            <person name="Jenkins J."/>
            <person name="Haas F.B."/>
            <person name="Piednoel M."/>
            <person name="Gundlach H."/>
            <person name="Van Bel M."/>
            <person name="Meyberg R."/>
            <person name="Vives C."/>
            <person name="Morata J."/>
            <person name="Symeonidi A."/>
            <person name="Hiss M."/>
            <person name="Muchero W."/>
            <person name="Kamisugi Y."/>
            <person name="Saleh O."/>
            <person name="Blanc G."/>
            <person name="Decker E.L."/>
            <person name="van Gessel N."/>
            <person name="Grimwood J."/>
            <person name="Hayes R.D."/>
            <person name="Graham S.W."/>
            <person name="Gunter L.E."/>
            <person name="McDaniel S.F."/>
            <person name="Hoernstein S.N.W."/>
            <person name="Larsson A."/>
            <person name="Li F.W."/>
            <person name="Perroud P.F."/>
            <person name="Phillips J."/>
            <person name="Ranjan P."/>
            <person name="Rokshar D.S."/>
            <person name="Rothfels C.J."/>
            <person name="Schneider L."/>
            <person name="Shu S."/>
            <person name="Stevenson D.W."/>
            <person name="Thummler F."/>
            <person name="Tillich M."/>
            <person name="Villarreal Aguilar J.C."/>
            <person name="Widiez T."/>
            <person name="Wong G.K."/>
            <person name="Wymore A."/>
            <person name="Zhang Y."/>
            <person name="Zimmer A.D."/>
            <person name="Quatrano R.S."/>
            <person name="Mayer K.F.X."/>
            <person name="Goodstein D."/>
            <person name="Casacuberta J.M."/>
            <person name="Vandepoele K."/>
            <person name="Reski R."/>
            <person name="Cuming A.C."/>
            <person name="Tuskan G.A."/>
            <person name="Maumus F."/>
            <person name="Salse J."/>
            <person name="Schmutz J."/>
            <person name="Rensing S.A."/>
        </authorList>
    </citation>
    <scope>NUCLEOTIDE SEQUENCE [LARGE SCALE GENOMIC DNA]</scope>
    <source>
        <strain evidence="7 8">cv. Gransden 2004</strain>
    </source>
</reference>
<dbReference type="InterPro" id="IPR040047">
    <property type="entry name" value="VPS50"/>
</dbReference>
<dbReference type="Proteomes" id="UP000006727">
    <property type="component" value="Chromosome 5"/>
</dbReference>
<evidence type="ECO:0000313" key="6">
    <source>
        <dbReference type="EMBL" id="PNR54118.1"/>
    </source>
</evidence>
<name>A0A2K1KK09_PHYPA</name>
<dbReference type="Pfam" id="PF10475">
    <property type="entry name" value="Vps54_N"/>
    <property type="match status" value="1"/>
</dbReference>
<reference evidence="6 8" key="1">
    <citation type="journal article" date="2008" name="Science">
        <title>The Physcomitrella genome reveals evolutionary insights into the conquest of land by plants.</title>
        <authorList>
            <person name="Rensing S."/>
            <person name="Lang D."/>
            <person name="Zimmer A."/>
            <person name="Terry A."/>
            <person name="Salamov A."/>
            <person name="Shapiro H."/>
            <person name="Nishiyama T."/>
            <person name="Perroud P.-F."/>
            <person name="Lindquist E."/>
            <person name="Kamisugi Y."/>
            <person name="Tanahashi T."/>
            <person name="Sakakibara K."/>
            <person name="Fujita T."/>
            <person name="Oishi K."/>
            <person name="Shin-I T."/>
            <person name="Kuroki Y."/>
            <person name="Toyoda A."/>
            <person name="Suzuki Y."/>
            <person name="Hashimoto A."/>
            <person name="Yamaguchi K."/>
            <person name="Sugano A."/>
            <person name="Kohara Y."/>
            <person name="Fujiyama A."/>
            <person name="Anterola A."/>
            <person name="Aoki S."/>
            <person name="Ashton N."/>
            <person name="Barbazuk W.B."/>
            <person name="Barker E."/>
            <person name="Bennetzen J."/>
            <person name="Bezanilla M."/>
            <person name="Blankenship R."/>
            <person name="Cho S.H."/>
            <person name="Dutcher S."/>
            <person name="Estelle M."/>
            <person name="Fawcett J.A."/>
            <person name="Gundlach H."/>
            <person name="Hanada K."/>
            <person name="Heyl A."/>
            <person name="Hicks K.A."/>
            <person name="Hugh J."/>
            <person name="Lohr M."/>
            <person name="Mayer K."/>
            <person name="Melkozernov A."/>
            <person name="Murata T."/>
            <person name="Nelson D."/>
            <person name="Pils B."/>
            <person name="Prigge M."/>
            <person name="Reiss B."/>
            <person name="Renner T."/>
            <person name="Rombauts S."/>
            <person name="Rushton P."/>
            <person name="Sanderfoot A."/>
            <person name="Schween G."/>
            <person name="Shiu S.-H."/>
            <person name="Stueber K."/>
            <person name="Theodoulou F.L."/>
            <person name="Tu H."/>
            <person name="Van de Peer Y."/>
            <person name="Verrier P.J."/>
            <person name="Waters E."/>
            <person name="Wood A."/>
            <person name="Yang L."/>
            <person name="Cove D."/>
            <person name="Cuming A."/>
            <person name="Hasebe M."/>
            <person name="Lucas S."/>
            <person name="Mishler D.B."/>
            <person name="Reski R."/>
            <person name="Grigoriev I."/>
            <person name="Quatrano R.S."/>
            <person name="Boore J.L."/>
        </authorList>
    </citation>
    <scope>NUCLEOTIDE SEQUENCE [LARGE SCALE GENOMIC DNA]</scope>
    <source>
        <strain evidence="7 8">cv. Gransden 2004</strain>
    </source>
</reference>
<keyword evidence="1" id="KW-0813">Transport</keyword>
<dbReference type="Pfam" id="PF10474">
    <property type="entry name" value="Syndetin_C"/>
    <property type="match status" value="1"/>
</dbReference>
<dbReference type="Gramene" id="Pp3c5_16860V3.1">
    <property type="protein sequence ID" value="Pp3c5_16860V3.1"/>
    <property type="gene ID" value="Pp3c5_16860"/>
</dbReference>
<dbReference type="PaxDb" id="3218-PP1S116_58V6.1"/>
<dbReference type="EMBL" id="ABEU02000005">
    <property type="protein sequence ID" value="PNR54118.1"/>
    <property type="molecule type" value="Genomic_DNA"/>
</dbReference>
<evidence type="ECO:0000256" key="1">
    <source>
        <dbReference type="ARBA" id="ARBA00022448"/>
    </source>
</evidence>
<evidence type="ECO:0000313" key="7">
    <source>
        <dbReference type="EnsemblPlants" id="Pp3c5_16860V3.1"/>
    </source>
</evidence>
<feature type="domain" description="Syndetin C-terminal" evidence="4">
    <location>
        <begin position="875"/>
        <end position="1106"/>
    </location>
</feature>
<organism evidence="6">
    <name type="scientific">Physcomitrium patens</name>
    <name type="common">Spreading-leaved earth moss</name>
    <name type="synonym">Physcomitrella patens</name>
    <dbReference type="NCBI Taxonomy" id="3218"/>
    <lineage>
        <taxon>Eukaryota</taxon>
        <taxon>Viridiplantae</taxon>
        <taxon>Streptophyta</taxon>
        <taxon>Embryophyta</taxon>
        <taxon>Bryophyta</taxon>
        <taxon>Bryophytina</taxon>
        <taxon>Bryopsida</taxon>
        <taxon>Funariidae</taxon>
        <taxon>Funariales</taxon>
        <taxon>Funariaceae</taxon>
        <taxon>Physcomitrium</taxon>
    </lineage>
</organism>
<dbReference type="GO" id="GO:0032456">
    <property type="term" value="P:endocytic recycling"/>
    <property type="evidence" value="ECO:0000318"/>
    <property type="project" value="GO_Central"/>
</dbReference>
<evidence type="ECO:0000259" key="4">
    <source>
        <dbReference type="Pfam" id="PF10474"/>
    </source>
</evidence>
<dbReference type="GO" id="GO:0000149">
    <property type="term" value="F:SNARE binding"/>
    <property type="evidence" value="ECO:0000318"/>
    <property type="project" value="GO_Central"/>
</dbReference>
<evidence type="ECO:0008006" key="9">
    <source>
        <dbReference type="Google" id="ProtNLM"/>
    </source>
</evidence>
<proteinExistence type="predicted"/>
<dbReference type="PANTHER" id="PTHR13258">
    <property type="entry name" value="SYNDETIN"/>
    <property type="match status" value="1"/>
</dbReference>
<dbReference type="EnsemblPlants" id="Pp3c5_16860V3.1">
    <property type="protein sequence ID" value="Pp3c5_16860V3.1"/>
    <property type="gene ID" value="Pp3c5_16860"/>
</dbReference>
<dbReference type="PANTHER" id="PTHR13258:SF0">
    <property type="entry name" value="SYNDETIN"/>
    <property type="match status" value="1"/>
</dbReference>
<gene>
    <name evidence="7" type="primary">LOC112281998</name>
    <name evidence="6" type="ORF">PHYPA_007794</name>
</gene>
<evidence type="ECO:0000256" key="3">
    <source>
        <dbReference type="ARBA" id="ARBA00023054"/>
    </source>
</evidence>
<dbReference type="InterPro" id="IPR019514">
    <property type="entry name" value="Syndetin_C"/>
</dbReference>
<dbReference type="GO" id="GO:0015031">
    <property type="term" value="P:protein transport"/>
    <property type="evidence" value="ECO:0007669"/>
    <property type="project" value="UniProtKB-KW"/>
</dbReference>
<keyword evidence="8" id="KW-1185">Reference proteome</keyword>
<feature type="domain" description="Vacuolar protein sorting-associated protein 54 N-terminal" evidence="5">
    <location>
        <begin position="74"/>
        <end position="364"/>
    </location>
</feature>
<keyword evidence="3" id="KW-0175">Coiled coil</keyword>
<dbReference type="GO" id="GO:0042147">
    <property type="term" value="P:retrograde transport, endosome to Golgi"/>
    <property type="evidence" value="ECO:0007669"/>
    <property type="project" value="InterPro"/>
</dbReference>
<dbReference type="InterPro" id="IPR019515">
    <property type="entry name" value="VPS54_N"/>
</dbReference>
<reference evidence="7" key="3">
    <citation type="submission" date="2020-12" db="UniProtKB">
        <authorList>
            <consortium name="EnsemblPlants"/>
        </authorList>
    </citation>
    <scope>IDENTIFICATION</scope>
</reference>